<reference evidence="2" key="1">
    <citation type="journal article" date="2020" name="Stud. Mycol.">
        <title>101 Dothideomycetes genomes: a test case for predicting lifestyles and emergence of pathogens.</title>
        <authorList>
            <person name="Haridas S."/>
            <person name="Albert R."/>
            <person name="Binder M."/>
            <person name="Bloem J."/>
            <person name="Labutti K."/>
            <person name="Salamov A."/>
            <person name="Andreopoulos B."/>
            <person name="Baker S."/>
            <person name="Barry K."/>
            <person name="Bills G."/>
            <person name="Bluhm B."/>
            <person name="Cannon C."/>
            <person name="Castanera R."/>
            <person name="Culley D."/>
            <person name="Daum C."/>
            <person name="Ezra D."/>
            <person name="Gonzalez J."/>
            <person name="Henrissat B."/>
            <person name="Kuo A."/>
            <person name="Liang C."/>
            <person name="Lipzen A."/>
            <person name="Lutzoni F."/>
            <person name="Magnuson J."/>
            <person name="Mondo S."/>
            <person name="Nolan M."/>
            <person name="Ohm R."/>
            <person name="Pangilinan J."/>
            <person name="Park H.-J."/>
            <person name="Ramirez L."/>
            <person name="Alfaro M."/>
            <person name="Sun H."/>
            <person name="Tritt A."/>
            <person name="Yoshinaga Y."/>
            <person name="Zwiers L.-H."/>
            <person name="Turgeon B."/>
            <person name="Goodwin S."/>
            <person name="Spatafora J."/>
            <person name="Crous P."/>
            <person name="Grigoriev I."/>
        </authorList>
    </citation>
    <scope>NUCLEOTIDE SEQUENCE</scope>
    <source>
        <strain evidence="2">CBS 269.34</strain>
    </source>
</reference>
<evidence type="ECO:0000313" key="3">
    <source>
        <dbReference type="Proteomes" id="UP000799750"/>
    </source>
</evidence>
<accession>A0A6A6QKX6</accession>
<keyword evidence="3" id="KW-1185">Reference proteome</keyword>
<dbReference type="EMBL" id="MU004193">
    <property type="protein sequence ID" value="KAF2492640.1"/>
    <property type="molecule type" value="Genomic_DNA"/>
</dbReference>
<dbReference type="Pfam" id="PF00069">
    <property type="entry name" value="Pkinase"/>
    <property type="match status" value="1"/>
</dbReference>
<feature type="domain" description="Protein kinase" evidence="1">
    <location>
        <begin position="42"/>
        <end position="376"/>
    </location>
</feature>
<dbReference type="InterPro" id="IPR008271">
    <property type="entry name" value="Ser/Thr_kinase_AS"/>
</dbReference>
<dbReference type="PANTHER" id="PTHR24361:SF613">
    <property type="entry name" value="NUCLEAR RECEPTOR-BINDING PROTEIN-RELATED"/>
    <property type="match status" value="1"/>
</dbReference>
<dbReference type="Gene3D" id="1.10.510.10">
    <property type="entry name" value="Transferase(Phosphotransferase) domain 1"/>
    <property type="match status" value="1"/>
</dbReference>
<dbReference type="GO" id="GO:0005524">
    <property type="term" value="F:ATP binding"/>
    <property type="evidence" value="ECO:0007669"/>
    <property type="project" value="InterPro"/>
</dbReference>
<name>A0A6A6QKX6_9PEZI</name>
<dbReference type="CDD" id="cd00180">
    <property type="entry name" value="PKc"/>
    <property type="match status" value="1"/>
</dbReference>
<dbReference type="PROSITE" id="PS00108">
    <property type="entry name" value="PROTEIN_KINASE_ST"/>
    <property type="match status" value="1"/>
</dbReference>
<sequence>MPDFKKLARILSPRGIQTADNDGPSRFPPVPSVAPSAFTSSYILLRRLKEGESGDISLYTHQTSLQSIVMKPVKSVHPKQPLEYSILEICKHSPNIITVLGFCPHVPDPGTDAILLEYCKYGDLLEYQNLFVDNSVYPTERTMRVVFRQLLQALVFLHNGVGSGTDTSKWKPIVHRDIKLENVLISKLNEGPEGLLRDILEIKLTDFDLAKRYNKRDCIVPRGAGSPVCWPPEQTLQKRKAKPRGDIWAVGAVMHALAHCTYPLKDVVEYKEEFLRNYGGRYPADIGAEERNNTLRERWYWEALVPREVTSLEDAIDGYDGSGVRVDRNLPLWRLRVAEWRQVYSPEFSNLVASALKRKEERKTALELLGGMSNILNVET</sequence>
<evidence type="ECO:0000313" key="2">
    <source>
        <dbReference type="EMBL" id="KAF2492640.1"/>
    </source>
</evidence>
<dbReference type="AlphaFoldDB" id="A0A6A6QKX6"/>
<dbReference type="PANTHER" id="PTHR24361">
    <property type="entry name" value="MITOGEN-ACTIVATED KINASE KINASE KINASE"/>
    <property type="match status" value="1"/>
</dbReference>
<dbReference type="InterPro" id="IPR053235">
    <property type="entry name" value="Ser_Thr_kinase"/>
</dbReference>
<keyword evidence="2" id="KW-0418">Kinase</keyword>
<proteinExistence type="predicted"/>
<organism evidence="2 3">
    <name type="scientific">Lophium mytilinum</name>
    <dbReference type="NCBI Taxonomy" id="390894"/>
    <lineage>
        <taxon>Eukaryota</taxon>
        <taxon>Fungi</taxon>
        <taxon>Dikarya</taxon>
        <taxon>Ascomycota</taxon>
        <taxon>Pezizomycotina</taxon>
        <taxon>Dothideomycetes</taxon>
        <taxon>Pleosporomycetidae</taxon>
        <taxon>Mytilinidiales</taxon>
        <taxon>Mytilinidiaceae</taxon>
        <taxon>Lophium</taxon>
    </lineage>
</organism>
<dbReference type="GO" id="GO:0004674">
    <property type="term" value="F:protein serine/threonine kinase activity"/>
    <property type="evidence" value="ECO:0007669"/>
    <property type="project" value="TreeGrafter"/>
</dbReference>
<dbReference type="PROSITE" id="PS50011">
    <property type="entry name" value="PROTEIN_KINASE_DOM"/>
    <property type="match status" value="1"/>
</dbReference>
<evidence type="ECO:0000259" key="1">
    <source>
        <dbReference type="PROSITE" id="PS50011"/>
    </source>
</evidence>
<dbReference type="GO" id="GO:0005737">
    <property type="term" value="C:cytoplasm"/>
    <property type="evidence" value="ECO:0007669"/>
    <property type="project" value="TreeGrafter"/>
</dbReference>
<gene>
    <name evidence="2" type="ORF">BU16DRAFT_563949</name>
</gene>
<dbReference type="OrthoDB" id="310217at2759"/>
<keyword evidence="2" id="KW-0808">Transferase</keyword>
<dbReference type="SMART" id="SM00220">
    <property type="entry name" value="S_TKc"/>
    <property type="match status" value="1"/>
</dbReference>
<protein>
    <submittedName>
        <fullName evidence="2">Kinase-like protein</fullName>
    </submittedName>
</protein>
<dbReference type="InterPro" id="IPR000719">
    <property type="entry name" value="Prot_kinase_dom"/>
</dbReference>
<dbReference type="Proteomes" id="UP000799750">
    <property type="component" value="Unassembled WGS sequence"/>
</dbReference>
<dbReference type="SUPFAM" id="SSF56112">
    <property type="entry name" value="Protein kinase-like (PK-like)"/>
    <property type="match status" value="1"/>
</dbReference>
<dbReference type="InterPro" id="IPR011009">
    <property type="entry name" value="Kinase-like_dom_sf"/>
</dbReference>